<comment type="caution">
    <text evidence="2">The sequence shown here is derived from an EMBL/GenBank/DDBJ whole genome shotgun (WGS) entry which is preliminary data.</text>
</comment>
<sequence length="335" mass="37581">MACIENMSLNDIIKQNQTNRISCGHGRGGRSARSRGGDRGGYKRCSNLDGRTDRCRQRSRAGSSNRQSRSRSRSRVSRDRSHSRGHSHSRLRSKSQQRRNSYPRTRSASRCRFNLRSLTPKGMARLENDIFNVPGTMYSNSGNKSMKHKPLAIIKRGISKTSSGLSTRNWYSSVGLEPNQILQEQRKNCVNRNIVRPQTFTRTPPRNNVNNSISQLTISIDNDFAKGHRNNGGNVGILNKQMQAQLNNDIGGYNTRRGPGSIKFTRSNMSSRSDSSRNFNLSRGRGFGRGVNRGIGRKCVNRPNLNSKLQKEIAAIQSKSFGVSYEICINNNSES</sequence>
<gene>
    <name evidence="2" type="ORF">EEDITHA_LOCUS14667</name>
</gene>
<dbReference type="AlphaFoldDB" id="A0AAU9USC1"/>
<feature type="compositionally biased region" description="Basic residues" evidence="1">
    <location>
        <begin position="83"/>
        <end position="97"/>
    </location>
</feature>
<dbReference type="Proteomes" id="UP001153954">
    <property type="component" value="Unassembled WGS sequence"/>
</dbReference>
<evidence type="ECO:0000256" key="1">
    <source>
        <dbReference type="SAM" id="MobiDB-lite"/>
    </source>
</evidence>
<keyword evidence="3" id="KW-1185">Reference proteome</keyword>
<evidence type="ECO:0000313" key="3">
    <source>
        <dbReference type="Proteomes" id="UP001153954"/>
    </source>
</evidence>
<evidence type="ECO:0000313" key="2">
    <source>
        <dbReference type="EMBL" id="CAH2099725.1"/>
    </source>
</evidence>
<accession>A0AAU9USC1</accession>
<dbReference type="EMBL" id="CAKOGL010000022">
    <property type="protein sequence ID" value="CAH2099725.1"/>
    <property type="molecule type" value="Genomic_DNA"/>
</dbReference>
<feature type="region of interest" description="Disordered" evidence="1">
    <location>
        <begin position="20"/>
        <end position="112"/>
    </location>
</feature>
<name>A0AAU9USC1_EUPED</name>
<proteinExistence type="predicted"/>
<feature type="compositionally biased region" description="Polar residues" evidence="1">
    <location>
        <begin position="98"/>
        <end position="108"/>
    </location>
</feature>
<organism evidence="2 3">
    <name type="scientific">Euphydryas editha</name>
    <name type="common">Edith's checkerspot</name>
    <dbReference type="NCBI Taxonomy" id="104508"/>
    <lineage>
        <taxon>Eukaryota</taxon>
        <taxon>Metazoa</taxon>
        <taxon>Ecdysozoa</taxon>
        <taxon>Arthropoda</taxon>
        <taxon>Hexapoda</taxon>
        <taxon>Insecta</taxon>
        <taxon>Pterygota</taxon>
        <taxon>Neoptera</taxon>
        <taxon>Endopterygota</taxon>
        <taxon>Lepidoptera</taxon>
        <taxon>Glossata</taxon>
        <taxon>Ditrysia</taxon>
        <taxon>Papilionoidea</taxon>
        <taxon>Nymphalidae</taxon>
        <taxon>Nymphalinae</taxon>
        <taxon>Euphydryas</taxon>
    </lineage>
</organism>
<reference evidence="2" key="1">
    <citation type="submission" date="2022-03" db="EMBL/GenBank/DDBJ databases">
        <authorList>
            <person name="Tunstrom K."/>
        </authorList>
    </citation>
    <scope>NUCLEOTIDE SEQUENCE</scope>
</reference>
<protein>
    <submittedName>
        <fullName evidence="2">Uncharacterized protein</fullName>
    </submittedName>
</protein>